<dbReference type="Pfam" id="PF00069">
    <property type="entry name" value="Pkinase"/>
    <property type="match status" value="1"/>
</dbReference>
<dbReference type="GO" id="GO:0005737">
    <property type="term" value="C:cytoplasm"/>
    <property type="evidence" value="ECO:0007669"/>
    <property type="project" value="TreeGrafter"/>
</dbReference>
<dbReference type="Proteomes" id="UP000799291">
    <property type="component" value="Unassembled WGS sequence"/>
</dbReference>
<keyword evidence="4" id="KW-1185">Reference proteome</keyword>
<feature type="non-terminal residue" evidence="3">
    <location>
        <position position="196"/>
    </location>
</feature>
<dbReference type="Gene3D" id="1.10.510.10">
    <property type="entry name" value="Transferase(Phosphotransferase) domain 1"/>
    <property type="match status" value="1"/>
</dbReference>
<dbReference type="AlphaFoldDB" id="A0A6G1J861"/>
<feature type="region of interest" description="Disordered" evidence="1">
    <location>
        <begin position="134"/>
        <end position="155"/>
    </location>
</feature>
<proteinExistence type="predicted"/>
<dbReference type="OrthoDB" id="4062651at2759"/>
<dbReference type="CDD" id="cd00180">
    <property type="entry name" value="PKc"/>
    <property type="match status" value="1"/>
</dbReference>
<dbReference type="GO" id="GO:0044773">
    <property type="term" value="P:mitotic DNA damage checkpoint signaling"/>
    <property type="evidence" value="ECO:0007669"/>
    <property type="project" value="TreeGrafter"/>
</dbReference>
<organism evidence="3 4">
    <name type="scientific">Lentithecium fluviatile CBS 122367</name>
    <dbReference type="NCBI Taxonomy" id="1168545"/>
    <lineage>
        <taxon>Eukaryota</taxon>
        <taxon>Fungi</taxon>
        <taxon>Dikarya</taxon>
        <taxon>Ascomycota</taxon>
        <taxon>Pezizomycotina</taxon>
        <taxon>Dothideomycetes</taxon>
        <taxon>Pleosporomycetidae</taxon>
        <taxon>Pleosporales</taxon>
        <taxon>Massarineae</taxon>
        <taxon>Lentitheciaceae</taxon>
        <taxon>Lentithecium</taxon>
    </lineage>
</organism>
<dbReference type="SUPFAM" id="SSF56112">
    <property type="entry name" value="Protein kinase-like (PK-like)"/>
    <property type="match status" value="1"/>
</dbReference>
<protein>
    <submittedName>
        <fullName evidence="3">Kinase-like protein</fullName>
    </submittedName>
</protein>
<evidence type="ECO:0000313" key="4">
    <source>
        <dbReference type="Proteomes" id="UP000799291"/>
    </source>
</evidence>
<dbReference type="InterPro" id="IPR008271">
    <property type="entry name" value="Ser/Thr_kinase_AS"/>
</dbReference>
<evidence type="ECO:0000259" key="2">
    <source>
        <dbReference type="PROSITE" id="PS50011"/>
    </source>
</evidence>
<dbReference type="InterPro" id="IPR000719">
    <property type="entry name" value="Prot_kinase_dom"/>
</dbReference>
<keyword evidence="3" id="KW-0418">Kinase</keyword>
<sequence length="196" mass="21736">FIQAQKCILMSNTKITEWEMGEHVRFEHYDHVPLVTKAVLGGGGSAEVQSYTDNKYAALIMSPVADCDLSVYLKNVAPSSPHSRSTVRTFFGCLATALSYLHTNRIRHRDLKPPNILVHGSNVLITDFGFSRDSNDTRSTTEGPPTGTTAKYNAPEVADHGQRSFSADIWSLGCIFLEMFSVLKGFEVEKLSAFMR</sequence>
<dbReference type="InterPro" id="IPR011009">
    <property type="entry name" value="Kinase-like_dom_sf"/>
</dbReference>
<dbReference type="GO" id="GO:0005634">
    <property type="term" value="C:nucleus"/>
    <property type="evidence" value="ECO:0007669"/>
    <property type="project" value="TreeGrafter"/>
</dbReference>
<feature type="domain" description="Protein kinase" evidence="2">
    <location>
        <begin position="1"/>
        <end position="196"/>
    </location>
</feature>
<keyword evidence="3" id="KW-0808">Transferase</keyword>
<dbReference type="PROSITE" id="PS50011">
    <property type="entry name" value="PROTEIN_KINASE_DOM"/>
    <property type="match status" value="1"/>
</dbReference>
<dbReference type="GO" id="GO:0005524">
    <property type="term" value="F:ATP binding"/>
    <property type="evidence" value="ECO:0007669"/>
    <property type="project" value="InterPro"/>
</dbReference>
<evidence type="ECO:0000313" key="3">
    <source>
        <dbReference type="EMBL" id="KAF2686401.1"/>
    </source>
</evidence>
<accession>A0A6G1J861</accession>
<dbReference type="EMBL" id="MU005577">
    <property type="protein sequence ID" value="KAF2686401.1"/>
    <property type="molecule type" value="Genomic_DNA"/>
</dbReference>
<reference evidence="3" key="1">
    <citation type="journal article" date="2020" name="Stud. Mycol.">
        <title>101 Dothideomycetes genomes: a test case for predicting lifestyles and emergence of pathogens.</title>
        <authorList>
            <person name="Haridas S."/>
            <person name="Albert R."/>
            <person name="Binder M."/>
            <person name="Bloem J."/>
            <person name="Labutti K."/>
            <person name="Salamov A."/>
            <person name="Andreopoulos B."/>
            <person name="Baker S."/>
            <person name="Barry K."/>
            <person name="Bills G."/>
            <person name="Bluhm B."/>
            <person name="Cannon C."/>
            <person name="Castanera R."/>
            <person name="Culley D."/>
            <person name="Daum C."/>
            <person name="Ezra D."/>
            <person name="Gonzalez J."/>
            <person name="Henrissat B."/>
            <person name="Kuo A."/>
            <person name="Liang C."/>
            <person name="Lipzen A."/>
            <person name="Lutzoni F."/>
            <person name="Magnuson J."/>
            <person name="Mondo S."/>
            <person name="Nolan M."/>
            <person name="Ohm R."/>
            <person name="Pangilinan J."/>
            <person name="Park H.-J."/>
            <person name="Ramirez L."/>
            <person name="Alfaro M."/>
            <person name="Sun H."/>
            <person name="Tritt A."/>
            <person name="Yoshinaga Y."/>
            <person name="Zwiers L.-H."/>
            <person name="Turgeon B."/>
            <person name="Goodwin S."/>
            <person name="Spatafora J."/>
            <person name="Crous P."/>
            <person name="Grigoriev I."/>
        </authorList>
    </citation>
    <scope>NUCLEOTIDE SEQUENCE</scope>
    <source>
        <strain evidence="3">CBS 122367</strain>
    </source>
</reference>
<dbReference type="PANTHER" id="PTHR44167">
    <property type="entry name" value="OVARIAN-SPECIFIC SERINE/THREONINE-PROTEIN KINASE LOK-RELATED"/>
    <property type="match status" value="1"/>
</dbReference>
<name>A0A6G1J861_9PLEO</name>
<gene>
    <name evidence="3" type="ORF">K458DRAFT_271701</name>
</gene>
<dbReference type="SMART" id="SM00220">
    <property type="entry name" value="S_TKc"/>
    <property type="match status" value="1"/>
</dbReference>
<evidence type="ECO:0000256" key="1">
    <source>
        <dbReference type="SAM" id="MobiDB-lite"/>
    </source>
</evidence>
<feature type="non-terminal residue" evidence="3">
    <location>
        <position position="1"/>
    </location>
</feature>
<dbReference type="PANTHER" id="PTHR44167:SF24">
    <property type="entry name" value="SERINE_THREONINE-PROTEIN KINASE CHK2"/>
    <property type="match status" value="1"/>
</dbReference>
<dbReference type="GO" id="GO:0004674">
    <property type="term" value="F:protein serine/threonine kinase activity"/>
    <property type="evidence" value="ECO:0007669"/>
    <property type="project" value="TreeGrafter"/>
</dbReference>
<feature type="compositionally biased region" description="Polar residues" evidence="1">
    <location>
        <begin position="137"/>
        <end position="151"/>
    </location>
</feature>
<dbReference type="PROSITE" id="PS00108">
    <property type="entry name" value="PROTEIN_KINASE_ST"/>
    <property type="match status" value="1"/>
</dbReference>